<reference evidence="2" key="1">
    <citation type="submission" date="2021-11" db="EMBL/GenBank/DDBJ databases">
        <authorList>
            <consortium name="Genoscope - CEA"/>
            <person name="William W."/>
        </authorList>
    </citation>
    <scope>NUCLEOTIDE SEQUENCE</scope>
</reference>
<keyword evidence="3" id="KW-1185">Reference proteome</keyword>
<evidence type="ECO:0000259" key="1">
    <source>
        <dbReference type="Pfam" id="PF01728"/>
    </source>
</evidence>
<gene>
    <name evidence="2" type="ORF">PECAL_4P10000</name>
</gene>
<organism evidence="2 3">
    <name type="scientific">Pelagomonas calceolata</name>
    <dbReference type="NCBI Taxonomy" id="35677"/>
    <lineage>
        <taxon>Eukaryota</taxon>
        <taxon>Sar</taxon>
        <taxon>Stramenopiles</taxon>
        <taxon>Ochrophyta</taxon>
        <taxon>Pelagophyceae</taxon>
        <taxon>Pelagomonadales</taxon>
        <taxon>Pelagomonadaceae</taxon>
        <taxon>Pelagomonas</taxon>
    </lineage>
</organism>
<evidence type="ECO:0000313" key="3">
    <source>
        <dbReference type="Proteomes" id="UP000789595"/>
    </source>
</evidence>
<accession>A0A8J2SK12</accession>
<feature type="domain" description="Ribosomal RNA methyltransferase FtsJ" evidence="1">
    <location>
        <begin position="214"/>
        <end position="305"/>
    </location>
</feature>
<dbReference type="GO" id="GO:0008168">
    <property type="term" value="F:methyltransferase activity"/>
    <property type="evidence" value="ECO:0007669"/>
    <property type="project" value="InterPro"/>
</dbReference>
<sequence length="381" mass="40949">MFQALLQALGSRNTTTEDAYDDSLDEKTDDDIVRVTTRNVRRRDQAREEEARRPTQWVAWRISHAHKHRCREWVAARFPDCTLEQNAKDALLFSASDAAAVVAALAKDEHAARHVHACAAHGGSTAKLEDVPGLAEAAYDAAAATAARLRVRGAPGLKEALLKNLPERIQLTPRGASHELVVDAVPATHATYYYVGCAPLAETFVPSTGDAGDVCRAVHKLREAMVRFALPPFRRVVDVGAAPGGWSQVCLEHGAELVVAVDPADLDADVAARVVHVKKRLEDAETLDALREAGGRFDAVLCDANAHPAKMGRALHALRPYLAAGATLVLTLKQPSASTKTAAADTGEVEGALAAGGFRDLRTAWLWANGRKERTLAATYT</sequence>
<dbReference type="GO" id="GO:0032259">
    <property type="term" value="P:methylation"/>
    <property type="evidence" value="ECO:0007669"/>
    <property type="project" value="InterPro"/>
</dbReference>
<name>A0A8J2SK12_9STRA</name>
<dbReference type="SUPFAM" id="SSF53335">
    <property type="entry name" value="S-adenosyl-L-methionine-dependent methyltransferases"/>
    <property type="match status" value="1"/>
</dbReference>
<dbReference type="PANTHER" id="PTHR37524:SF2">
    <property type="entry name" value="RIBOSOMAL RNA METHYLTRANSFERASE FTSJ DOMAIN-CONTAINING PROTEIN"/>
    <property type="match status" value="1"/>
</dbReference>
<dbReference type="EMBL" id="CAKKNE010000004">
    <property type="protein sequence ID" value="CAH0373763.1"/>
    <property type="molecule type" value="Genomic_DNA"/>
</dbReference>
<evidence type="ECO:0000313" key="2">
    <source>
        <dbReference type="EMBL" id="CAH0373763.1"/>
    </source>
</evidence>
<dbReference type="PANTHER" id="PTHR37524">
    <property type="entry name" value="RIBOSOMAL RNA LARGE SUBUNIT METHYLTRANSFERASE M"/>
    <property type="match status" value="1"/>
</dbReference>
<dbReference type="OrthoDB" id="20105at2759"/>
<dbReference type="InterPro" id="IPR002877">
    <property type="entry name" value="RNA_MeTrfase_FtsJ_dom"/>
</dbReference>
<comment type="caution">
    <text evidence="2">The sequence shown here is derived from an EMBL/GenBank/DDBJ whole genome shotgun (WGS) entry which is preliminary data.</text>
</comment>
<dbReference type="Gene3D" id="3.40.50.150">
    <property type="entry name" value="Vaccinia Virus protein VP39"/>
    <property type="match status" value="1"/>
</dbReference>
<proteinExistence type="predicted"/>
<dbReference type="AlphaFoldDB" id="A0A8J2SK12"/>
<dbReference type="Pfam" id="PF01728">
    <property type="entry name" value="FtsJ"/>
    <property type="match status" value="1"/>
</dbReference>
<dbReference type="InterPro" id="IPR029063">
    <property type="entry name" value="SAM-dependent_MTases_sf"/>
</dbReference>
<dbReference type="CDD" id="cd02440">
    <property type="entry name" value="AdoMet_MTases"/>
    <property type="match status" value="1"/>
</dbReference>
<protein>
    <recommendedName>
        <fullName evidence="1">Ribosomal RNA methyltransferase FtsJ domain-containing protein</fullName>
    </recommendedName>
</protein>
<dbReference type="Proteomes" id="UP000789595">
    <property type="component" value="Unassembled WGS sequence"/>
</dbReference>